<evidence type="ECO:0000313" key="3">
    <source>
        <dbReference type="Proteomes" id="UP000221369"/>
    </source>
</evidence>
<evidence type="ECO:0000313" key="2">
    <source>
        <dbReference type="EMBL" id="PFG29570.1"/>
    </source>
</evidence>
<proteinExistence type="predicted"/>
<dbReference type="EMBL" id="PDJE01000001">
    <property type="protein sequence ID" value="PFG29570.1"/>
    <property type="molecule type" value="Genomic_DNA"/>
</dbReference>
<dbReference type="Proteomes" id="UP000221369">
    <property type="component" value="Unassembled WGS sequence"/>
</dbReference>
<gene>
    <name evidence="2" type="ORF">ATJ78_0477</name>
</gene>
<feature type="region of interest" description="Disordered" evidence="1">
    <location>
        <begin position="157"/>
        <end position="178"/>
    </location>
</feature>
<dbReference type="SUPFAM" id="SSF54593">
    <property type="entry name" value="Glyoxalase/Bleomycin resistance protein/Dihydroxybiphenyl dioxygenase"/>
    <property type="match status" value="1"/>
</dbReference>
<accession>A0A2A9DUH0</accession>
<feature type="region of interest" description="Disordered" evidence="1">
    <location>
        <begin position="1"/>
        <end position="24"/>
    </location>
</feature>
<dbReference type="AlphaFoldDB" id="A0A2A9DUH0"/>
<name>A0A2A9DUH0_9MICO</name>
<dbReference type="RefSeq" id="WP_098406130.1">
    <property type="nucleotide sequence ID" value="NZ_PDJE01000001.1"/>
</dbReference>
<sequence length="178" mass="19176">MTHTTDDAPFYNAFEISPVPPPGPDATPPDLYRGIYGMPMFVTIPTADLAASVDFWTRGLGFIDLFMTPGVMSHMRRWAFQDALLVAGEPADGEPAMTVSFSCVLSELDAIADACEKLVPGCTTGPRAMPWPTVDLEVRTPENTRVIITAARGVDPRSDEAQALREAGYGVPDADEEA</sequence>
<reference evidence="2 3" key="1">
    <citation type="submission" date="2017-10" db="EMBL/GenBank/DDBJ databases">
        <title>Sequencing the genomes of 1000 actinobacteria strains.</title>
        <authorList>
            <person name="Klenk H.-P."/>
        </authorList>
    </citation>
    <scope>NUCLEOTIDE SEQUENCE [LARGE SCALE GENOMIC DNA]</scope>
    <source>
        <strain evidence="2 3">DSM 21798</strain>
    </source>
</reference>
<comment type="caution">
    <text evidence="2">The sequence shown here is derived from an EMBL/GenBank/DDBJ whole genome shotgun (WGS) entry which is preliminary data.</text>
</comment>
<dbReference type="Gene3D" id="3.10.180.10">
    <property type="entry name" value="2,3-Dihydroxybiphenyl 1,2-Dioxygenase, domain 1"/>
    <property type="match status" value="1"/>
</dbReference>
<evidence type="ECO:0008006" key="4">
    <source>
        <dbReference type="Google" id="ProtNLM"/>
    </source>
</evidence>
<keyword evidence="3" id="KW-1185">Reference proteome</keyword>
<organism evidence="2 3">
    <name type="scientific">Paramicrobacterium agarici</name>
    <dbReference type="NCBI Taxonomy" id="630514"/>
    <lineage>
        <taxon>Bacteria</taxon>
        <taxon>Bacillati</taxon>
        <taxon>Actinomycetota</taxon>
        <taxon>Actinomycetes</taxon>
        <taxon>Micrococcales</taxon>
        <taxon>Microbacteriaceae</taxon>
        <taxon>Paramicrobacterium</taxon>
    </lineage>
</organism>
<dbReference type="InterPro" id="IPR029068">
    <property type="entry name" value="Glyas_Bleomycin-R_OHBP_Dase"/>
</dbReference>
<evidence type="ECO:0000256" key="1">
    <source>
        <dbReference type="SAM" id="MobiDB-lite"/>
    </source>
</evidence>
<protein>
    <recommendedName>
        <fullName evidence="4">VOC domain-containing protein</fullName>
    </recommendedName>
</protein>